<gene>
    <name evidence="1" type="ORF">SJAV_09110</name>
</gene>
<evidence type="ECO:0008006" key="2">
    <source>
        <dbReference type="Google" id="ProtNLM"/>
    </source>
</evidence>
<dbReference type="Gene3D" id="3.40.50.1010">
    <property type="entry name" value="5'-nuclease"/>
    <property type="match status" value="1"/>
</dbReference>
<sequence length="66" mass="7934">MDNGYLALIKVDEKTFNEAWNCFVRYENQNFSFTDYISFTILRNLNEKYIASFDRGFDQTGLIRIY</sequence>
<protein>
    <recommendedName>
        <fullName evidence="2">PIN domain-containing protein</fullName>
    </recommendedName>
</protein>
<dbReference type="AlphaFoldDB" id="A0AAT9GQ98"/>
<dbReference type="SUPFAM" id="SSF88723">
    <property type="entry name" value="PIN domain-like"/>
    <property type="match status" value="1"/>
</dbReference>
<dbReference type="KEGG" id="sjv:SJAV_09110"/>
<proteinExistence type="predicted"/>
<organism evidence="1">
    <name type="scientific">Sulfurisphaera javensis</name>
    <dbReference type="NCBI Taxonomy" id="2049879"/>
    <lineage>
        <taxon>Archaea</taxon>
        <taxon>Thermoproteota</taxon>
        <taxon>Thermoprotei</taxon>
        <taxon>Sulfolobales</taxon>
        <taxon>Sulfolobaceae</taxon>
        <taxon>Sulfurisphaera</taxon>
    </lineage>
</organism>
<evidence type="ECO:0000313" key="1">
    <source>
        <dbReference type="EMBL" id="BFH72967.1"/>
    </source>
</evidence>
<accession>A0AAT9GQ98</accession>
<reference evidence="1" key="1">
    <citation type="submission" date="2024-03" db="EMBL/GenBank/DDBJ databases">
        <title>Complete genome sequence of Sulfurisphaera javensis strain KD-1.</title>
        <authorList>
            <person name="Sakai H."/>
            <person name="Nur N."/>
            <person name="Suwanto A."/>
            <person name="Kurosawa N."/>
        </authorList>
    </citation>
    <scope>NUCLEOTIDE SEQUENCE</scope>
    <source>
        <strain evidence="1">KD-1</strain>
    </source>
</reference>
<dbReference type="EMBL" id="AP031322">
    <property type="protein sequence ID" value="BFH72967.1"/>
    <property type="molecule type" value="Genomic_DNA"/>
</dbReference>
<name>A0AAT9GQ98_9CREN</name>
<dbReference type="InterPro" id="IPR029060">
    <property type="entry name" value="PIN-like_dom_sf"/>
</dbReference>